<dbReference type="Proteomes" id="UP000030341">
    <property type="component" value="Chromosome 2"/>
</dbReference>
<dbReference type="KEGG" id="pseo:OM33_16940"/>
<evidence type="ECO:0000256" key="10">
    <source>
        <dbReference type="SAM" id="SignalP"/>
    </source>
</evidence>
<evidence type="ECO:0000256" key="8">
    <source>
        <dbReference type="PROSITE-ProRule" id="PRU01360"/>
    </source>
</evidence>
<dbReference type="STRING" id="1348114.OM33_16940"/>
<name>A0A0A7EJH5_9GAMM</name>
<feature type="domain" description="TonB-dependent receptor plug" evidence="12">
    <location>
        <begin position="62"/>
        <end position="163"/>
    </location>
</feature>
<keyword evidence="2 8" id="KW-0813">Transport</keyword>
<organism evidence="13 14">
    <name type="scientific">Pseudoalteromonas piratica</name>
    <dbReference type="NCBI Taxonomy" id="1348114"/>
    <lineage>
        <taxon>Bacteria</taxon>
        <taxon>Pseudomonadati</taxon>
        <taxon>Pseudomonadota</taxon>
        <taxon>Gammaproteobacteria</taxon>
        <taxon>Alteromonadales</taxon>
        <taxon>Pseudoalteromonadaceae</taxon>
        <taxon>Pseudoalteromonas</taxon>
    </lineage>
</organism>
<evidence type="ECO:0000256" key="1">
    <source>
        <dbReference type="ARBA" id="ARBA00004571"/>
    </source>
</evidence>
<gene>
    <name evidence="13" type="ORF">OM33_16940</name>
</gene>
<evidence type="ECO:0000256" key="6">
    <source>
        <dbReference type="ARBA" id="ARBA00023136"/>
    </source>
</evidence>
<keyword evidence="14" id="KW-1185">Reference proteome</keyword>
<evidence type="ECO:0000259" key="11">
    <source>
        <dbReference type="Pfam" id="PF00593"/>
    </source>
</evidence>
<dbReference type="GO" id="GO:0015344">
    <property type="term" value="F:siderophore uptake transmembrane transporter activity"/>
    <property type="evidence" value="ECO:0007669"/>
    <property type="project" value="TreeGrafter"/>
</dbReference>
<proteinExistence type="inferred from homology"/>
<sequence>MKSFNLSLIALSCAALLPSTKTFATSQTIAKNNNDIEVVSVYGRQNNVVLNSGLATKSNMSLMETPAAVVVVDSELLNSQLIDNLQDAIRNISGVTQAGNNYGIGDNLVIRGLGANYTYDGMYGGAGLGNTFNPTRSMTNVESIEVLKGPATGLYGMGSAGGVINLIEKKPEFEASHTMTADLGQWNTYALELDSTAAITDELAYRALVKSARSDGYRDLNNDRDEAYLSFKYVLSDSHDVMLSTAYIKDGIAVDSIGHPIRIYNAESVDGKSGGEVSWTDLVNDPNGVGIQLSDAQRQQLAESLAANDGLTPYTFGHNGIISPMAKDNEGEEFRVKLTHNINLSDNLYFNQQLQYRDYDSGFARQTGAYNYVYWNRRGTINADPRAPLVVDGELFPFAARRQEYRKVAANEQSLQYFADLRYDFSIGDIDNELLVNANYEDRDIRFQQYSIYDADKVIKDKDGNTIYRGQLPYIFDIRTPNWGAGSFEDYDPLKTANYNKEVSAWGLGIQHVGYFDFGLTTRIGVAFNEITQRYAHFGVDPRYRASAAEPTPEQDTSDDGITYNLGATYLINDDLSIFVNHAKGRTAYSMLGTIYGNESDREDSESISNDIGVRYKALDDQLVASLVIFESSRTNLRYNNPDFDEGVSAADVPRYFFDGKEETNGVELDLNAYFNQQWKLNINAVYQDARDKKDPTRTSYDTRQKGVPYVKAGAWLTHSSYAFTSESPIEFSIGGIYVDERSTNSTAFGIPDGYVPSYTVFDAGIAYHDENWGVQLKLNNLFDKVYYEKAMFLGGMPGEERNGQLRFNYRF</sequence>
<dbReference type="Pfam" id="PF00593">
    <property type="entry name" value="TonB_dep_Rec_b-barrel"/>
    <property type="match status" value="1"/>
</dbReference>
<comment type="similarity">
    <text evidence="8 9">Belongs to the TonB-dependent receptor family.</text>
</comment>
<evidence type="ECO:0000256" key="4">
    <source>
        <dbReference type="ARBA" id="ARBA00022692"/>
    </source>
</evidence>
<dbReference type="InterPro" id="IPR000531">
    <property type="entry name" value="Beta-barrel_TonB"/>
</dbReference>
<dbReference type="OrthoDB" id="127311at2"/>
<dbReference type="RefSeq" id="WP_040135319.1">
    <property type="nucleotide sequence ID" value="NZ_CP009889.1"/>
</dbReference>
<dbReference type="PANTHER" id="PTHR32552:SF90">
    <property type="entry name" value="METAL-PSEUDOPALINE RECEPTOR CNTO"/>
    <property type="match status" value="1"/>
</dbReference>
<dbReference type="Gene3D" id="2.40.170.20">
    <property type="entry name" value="TonB-dependent receptor, beta-barrel domain"/>
    <property type="match status" value="1"/>
</dbReference>
<dbReference type="Gene3D" id="2.170.130.10">
    <property type="entry name" value="TonB-dependent receptor, plug domain"/>
    <property type="match status" value="1"/>
</dbReference>
<dbReference type="InterPro" id="IPR036942">
    <property type="entry name" value="Beta-barrel_TonB_sf"/>
</dbReference>
<keyword evidence="6 8" id="KW-0472">Membrane</keyword>
<dbReference type="eggNOG" id="COG4774">
    <property type="taxonomic scope" value="Bacteria"/>
</dbReference>
<evidence type="ECO:0000256" key="5">
    <source>
        <dbReference type="ARBA" id="ARBA00023077"/>
    </source>
</evidence>
<evidence type="ECO:0000256" key="9">
    <source>
        <dbReference type="RuleBase" id="RU003357"/>
    </source>
</evidence>
<feature type="chain" id="PRO_5002027058" evidence="10">
    <location>
        <begin position="25"/>
        <end position="812"/>
    </location>
</feature>
<protein>
    <submittedName>
        <fullName evidence="13">TonB-dependent receptor</fullName>
    </submittedName>
</protein>
<evidence type="ECO:0000256" key="7">
    <source>
        <dbReference type="ARBA" id="ARBA00023237"/>
    </source>
</evidence>
<dbReference type="Pfam" id="PF07715">
    <property type="entry name" value="Plug"/>
    <property type="match status" value="1"/>
</dbReference>
<feature type="signal peptide" evidence="10">
    <location>
        <begin position="1"/>
        <end position="24"/>
    </location>
</feature>
<dbReference type="EMBL" id="CP009889">
    <property type="protein sequence ID" value="AIY66799.1"/>
    <property type="molecule type" value="Genomic_DNA"/>
</dbReference>
<dbReference type="InterPro" id="IPR039426">
    <property type="entry name" value="TonB-dep_rcpt-like"/>
</dbReference>
<keyword evidence="7 8" id="KW-0998">Cell outer membrane</keyword>
<evidence type="ECO:0000313" key="14">
    <source>
        <dbReference type="Proteomes" id="UP000030341"/>
    </source>
</evidence>
<dbReference type="PANTHER" id="PTHR32552">
    <property type="entry name" value="FERRICHROME IRON RECEPTOR-RELATED"/>
    <property type="match status" value="1"/>
</dbReference>
<dbReference type="InterPro" id="IPR012910">
    <property type="entry name" value="Plug_dom"/>
</dbReference>
<evidence type="ECO:0000313" key="13">
    <source>
        <dbReference type="EMBL" id="AIY66799.1"/>
    </source>
</evidence>
<keyword evidence="13" id="KW-0675">Receptor</keyword>
<dbReference type="GO" id="GO:0009279">
    <property type="term" value="C:cell outer membrane"/>
    <property type="evidence" value="ECO:0007669"/>
    <property type="project" value="UniProtKB-SubCell"/>
</dbReference>
<feature type="domain" description="TonB-dependent receptor-like beta-barrel" evidence="11">
    <location>
        <begin position="344"/>
        <end position="782"/>
    </location>
</feature>
<keyword evidence="4 8" id="KW-0812">Transmembrane</keyword>
<dbReference type="InterPro" id="IPR037066">
    <property type="entry name" value="Plug_dom_sf"/>
</dbReference>
<keyword evidence="3 8" id="KW-1134">Transmembrane beta strand</keyword>
<comment type="subcellular location">
    <subcellularLocation>
        <location evidence="1 8">Cell outer membrane</location>
        <topology evidence="1 8">Multi-pass membrane protein</topology>
    </subcellularLocation>
</comment>
<keyword evidence="10" id="KW-0732">Signal</keyword>
<dbReference type="AlphaFoldDB" id="A0A0A7EJH5"/>
<evidence type="ECO:0000256" key="3">
    <source>
        <dbReference type="ARBA" id="ARBA00022452"/>
    </source>
</evidence>
<dbReference type="PROSITE" id="PS52016">
    <property type="entry name" value="TONB_DEPENDENT_REC_3"/>
    <property type="match status" value="1"/>
</dbReference>
<dbReference type="SUPFAM" id="SSF56935">
    <property type="entry name" value="Porins"/>
    <property type="match status" value="1"/>
</dbReference>
<keyword evidence="5 9" id="KW-0798">TonB box</keyword>
<evidence type="ECO:0000256" key="2">
    <source>
        <dbReference type="ARBA" id="ARBA00022448"/>
    </source>
</evidence>
<reference evidence="13 14" key="1">
    <citation type="submission" date="2014-11" db="EMBL/GenBank/DDBJ databases">
        <title>Complete Genome Sequence of Pseudoalteromonas sp. Strain OCN003 Isolated from Kaneohe Bay, Oahu, Hawaii.</title>
        <authorList>
            <person name="Beurmann S."/>
            <person name="Videau P."/>
            <person name="Ushijima B."/>
            <person name="Smith A.M."/>
            <person name="Aeby G.S."/>
            <person name="Callahan S.M."/>
            <person name="Belcaid M."/>
        </authorList>
    </citation>
    <scope>NUCLEOTIDE SEQUENCE [LARGE SCALE GENOMIC DNA]</scope>
    <source>
        <strain evidence="13 14">OCN003</strain>
    </source>
</reference>
<evidence type="ECO:0000259" key="12">
    <source>
        <dbReference type="Pfam" id="PF07715"/>
    </source>
</evidence>
<dbReference type="HOGENOM" id="CLU_008287_9_4_6"/>
<accession>A0A0A7EJH5</accession>